<name>A0A4U5MKQ2_STECR</name>
<dbReference type="EMBL" id="AZBU02000007">
    <property type="protein sequence ID" value="TKR70029.1"/>
    <property type="molecule type" value="Genomic_DNA"/>
</dbReference>
<proteinExistence type="predicted"/>
<sequence>MAYGAIYMIGHGVLSPEVRELLKKTRTTKRAPKTTTRRPMMKENIKEKKKANSKLTLRKETKCGRSLLGSTVITTFR</sequence>
<keyword evidence="2" id="KW-1185">Reference proteome</keyword>
<dbReference type="Proteomes" id="UP000298663">
    <property type="component" value="Unassembled WGS sequence"/>
</dbReference>
<protein>
    <submittedName>
        <fullName evidence="1">Uncharacterized protein</fullName>
    </submittedName>
</protein>
<evidence type="ECO:0000313" key="1">
    <source>
        <dbReference type="EMBL" id="TKR70029.1"/>
    </source>
</evidence>
<evidence type="ECO:0000313" key="2">
    <source>
        <dbReference type="Proteomes" id="UP000298663"/>
    </source>
</evidence>
<dbReference type="AlphaFoldDB" id="A0A4U5MKQ2"/>
<organism evidence="1 2">
    <name type="scientific">Steinernema carpocapsae</name>
    <name type="common">Entomopathogenic nematode</name>
    <dbReference type="NCBI Taxonomy" id="34508"/>
    <lineage>
        <taxon>Eukaryota</taxon>
        <taxon>Metazoa</taxon>
        <taxon>Ecdysozoa</taxon>
        <taxon>Nematoda</taxon>
        <taxon>Chromadorea</taxon>
        <taxon>Rhabditida</taxon>
        <taxon>Tylenchina</taxon>
        <taxon>Panagrolaimomorpha</taxon>
        <taxon>Strongyloidoidea</taxon>
        <taxon>Steinernematidae</taxon>
        <taxon>Steinernema</taxon>
    </lineage>
</organism>
<accession>A0A4U5MKQ2</accession>
<reference evidence="1 2" key="2">
    <citation type="journal article" date="2019" name="G3 (Bethesda)">
        <title>Hybrid Assembly of the Genome of the Entomopathogenic Nematode Steinernema carpocapsae Identifies the X-Chromosome.</title>
        <authorList>
            <person name="Serra L."/>
            <person name="Macchietto M."/>
            <person name="Macias-Munoz A."/>
            <person name="McGill C.J."/>
            <person name="Rodriguez I.M."/>
            <person name="Rodriguez B."/>
            <person name="Murad R."/>
            <person name="Mortazavi A."/>
        </authorList>
    </citation>
    <scope>NUCLEOTIDE SEQUENCE [LARGE SCALE GENOMIC DNA]</scope>
    <source>
        <strain evidence="1 2">ALL</strain>
    </source>
</reference>
<gene>
    <name evidence="1" type="ORF">L596_022100</name>
</gene>
<reference evidence="1 2" key="1">
    <citation type="journal article" date="2015" name="Genome Biol.">
        <title>Comparative genomics of Steinernema reveals deeply conserved gene regulatory networks.</title>
        <authorList>
            <person name="Dillman A.R."/>
            <person name="Macchietto M."/>
            <person name="Porter C.F."/>
            <person name="Rogers A."/>
            <person name="Williams B."/>
            <person name="Antoshechkin I."/>
            <person name="Lee M.M."/>
            <person name="Goodwin Z."/>
            <person name="Lu X."/>
            <person name="Lewis E.E."/>
            <person name="Goodrich-Blair H."/>
            <person name="Stock S.P."/>
            <person name="Adams B.J."/>
            <person name="Sternberg P.W."/>
            <person name="Mortazavi A."/>
        </authorList>
    </citation>
    <scope>NUCLEOTIDE SEQUENCE [LARGE SCALE GENOMIC DNA]</scope>
    <source>
        <strain evidence="1 2">ALL</strain>
    </source>
</reference>
<comment type="caution">
    <text evidence="1">The sequence shown here is derived from an EMBL/GenBank/DDBJ whole genome shotgun (WGS) entry which is preliminary data.</text>
</comment>